<dbReference type="Gene3D" id="3.40.50.300">
    <property type="entry name" value="P-loop containing nucleotide triphosphate hydrolases"/>
    <property type="match status" value="1"/>
</dbReference>
<keyword evidence="2" id="KW-1185">Reference proteome</keyword>
<protein>
    <submittedName>
        <fullName evidence="1">Uncharacterized protein</fullName>
    </submittedName>
</protein>
<reference evidence="1 2" key="1">
    <citation type="journal article" date="2016" name="Front. Microbiol.">
        <title>Single-Cell (Meta-)Genomics of a Dimorphic Candidatus Thiomargarita nelsonii Reveals Genomic Plasticity.</title>
        <authorList>
            <person name="Flood B.E."/>
            <person name="Fliss P."/>
            <person name="Jones D.S."/>
            <person name="Dick G.J."/>
            <person name="Jain S."/>
            <person name="Kaster A.K."/>
            <person name="Winkel M."/>
            <person name="Mussmann M."/>
            <person name="Bailey J."/>
        </authorList>
    </citation>
    <scope>NUCLEOTIDE SEQUENCE [LARGE SCALE GENOMIC DNA]</scope>
    <source>
        <strain evidence="1">Hydrate Ridge</strain>
    </source>
</reference>
<organism evidence="1 2">
    <name type="scientific">Candidatus Thiomargarita nelsonii</name>
    <dbReference type="NCBI Taxonomy" id="1003181"/>
    <lineage>
        <taxon>Bacteria</taxon>
        <taxon>Pseudomonadati</taxon>
        <taxon>Pseudomonadota</taxon>
        <taxon>Gammaproteobacteria</taxon>
        <taxon>Thiotrichales</taxon>
        <taxon>Thiotrichaceae</taxon>
        <taxon>Thiomargarita</taxon>
    </lineage>
</organism>
<evidence type="ECO:0000313" key="1">
    <source>
        <dbReference type="EMBL" id="KHD09043.1"/>
    </source>
</evidence>
<proteinExistence type="predicted"/>
<dbReference type="AlphaFoldDB" id="A0A0A6PE86"/>
<name>A0A0A6PE86_9GAMM</name>
<evidence type="ECO:0000313" key="2">
    <source>
        <dbReference type="Proteomes" id="UP000030428"/>
    </source>
</evidence>
<dbReference type="EMBL" id="JSZA02000116">
    <property type="protein sequence ID" value="KHD09043.1"/>
    <property type="molecule type" value="Genomic_DNA"/>
</dbReference>
<gene>
    <name evidence="1" type="ORF">PN36_23575</name>
</gene>
<dbReference type="SUPFAM" id="SSF52540">
    <property type="entry name" value="P-loop containing nucleoside triphosphate hydrolases"/>
    <property type="match status" value="1"/>
</dbReference>
<sequence length="92" mass="10663">MFIDEFATGLHWSVQTALWKMIFQLSLKLNIQIFATTHSLDTLWAFQEIAKNDATDVAVIKLQSFPKKNKIKAVHFKTEEIMIAVEQNIEVR</sequence>
<accession>A0A0A6PE86</accession>
<comment type="caution">
    <text evidence="1">The sequence shown here is derived from an EMBL/GenBank/DDBJ whole genome shotgun (WGS) entry which is preliminary data.</text>
</comment>
<dbReference type="Proteomes" id="UP000030428">
    <property type="component" value="Unassembled WGS sequence"/>
</dbReference>
<dbReference type="InterPro" id="IPR027417">
    <property type="entry name" value="P-loop_NTPase"/>
</dbReference>